<dbReference type="FunCoup" id="A0A067R741">
    <property type="interactions" value="47"/>
</dbReference>
<dbReference type="Proteomes" id="UP000027135">
    <property type="component" value="Unassembled WGS sequence"/>
</dbReference>
<proteinExistence type="predicted"/>
<dbReference type="PANTHER" id="PTHR11008">
    <property type="entry name" value="PROTEIN TAKEOUT-LIKE PROTEIN"/>
    <property type="match status" value="1"/>
</dbReference>
<reference evidence="1 2" key="1">
    <citation type="journal article" date="2014" name="Nat. Commun.">
        <title>Molecular traces of alternative social organization in a termite genome.</title>
        <authorList>
            <person name="Terrapon N."/>
            <person name="Li C."/>
            <person name="Robertson H.M."/>
            <person name="Ji L."/>
            <person name="Meng X."/>
            <person name="Booth W."/>
            <person name="Chen Z."/>
            <person name="Childers C.P."/>
            <person name="Glastad K.M."/>
            <person name="Gokhale K."/>
            <person name="Gowin J."/>
            <person name="Gronenberg W."/>
            <person name="Hermansen R.A."/>
            <person name="Hu H."/>
            <person name="Hunt B.G."/>
            <person name="Huylmans A.K."/>
            <person name="Khalil S.M."/>
            <person name="Mitchell R.D."/>
            <person name="Munoz-Torres M.C."/>
            <person name="Mustard J.A."/>
            <person name="Pan H."/>
            <person name="Reese J.T."/>
            <person name="Scharf M.E."/>
            <person name="Sun F."/>
            <person name="Vogel H."/>
            <person name="Xiao J."/>
            <person name="Yang W."/>
            <person name="Yang Z."/>
            <person name="Yang Z."/>
            <person name="Zhou J."/>
            <person name="Zhu J."/>
            <person name="Brent C.S."/>
            <person name="Elsik C.G."/>
            <person name="Goodisman M.A."/>
            <person name="Liberles D.A."/>
            <person name="Roe R.M."/>
            <person name="Vargo E.L."/>
            <person name="Vilcinskas A."/>
            <person name="Wang J."/>
            <person name="Bornberg-Bauer E."/>
            <person name="Korb J."/>
            <person name="Zhang G."/>
            <person name="Liebig J."/>
        </authorList>
    </citation>
    <scope>NUCLEOTIDE SEQUENCE [LARGE SCALE GENOMIC DNA]</scope>
    <source>
        <tissue evidence="1">Whole organism</tissue>
    </source>
</reference>
<evidence type="ECO:0000313" key="1">
    <source>
        <dbReference type="EMBL" id="KDR14116.1"/>
    </source>
</evidence>
<dbReference type="InterPro" id="IPR010562">
    <property type="entry name" value="Haemolymph_juvenile_hormone-bd"/>
</dbReference>
<sequence>GLPQYNVGSFDPFFAKEVTQKRGGRNMNYRLKLKDVYERGWTMSHVTNFRSDLKNYRIKYSQFFPEKYLQGDYEIEGRLFDYPLSNKGKFNLSLYNYTQTTTAARRRRSRDGEGSDGGPVKVKIEQDGIGDMKLHITNLLQGRTVMENMLDGVINVSWRPFLPAVKPLIDDLVSTAFTEMFNDNFQNFPFHELFSQ</sequence>
<dbReference type="EMBL" id="KK852901">
    <property type="protein sequence ID" value="KDR14116.1"/>
    <property type="molecule type" value="Genomic_DNA"/>
</dbReference>
<evidence type="ECO:0000313" key="2">
    <source>
        <dbReference type="Proteomes" id="UP000027135"/>
    </source>
</evidence>
<dbReference type="GO" id="GO:0005615">
    <property type="term" value="C:extracellular space"/>
    <property type="evidence" value="ECO:0007669"/>
    <property type="project" value="TreeGrafter"/>
</dbReference>
<dbReference type="SMART" id="SM00700">
    <property type="entry name" value="JHBP"/>
    <property type="match status" value="1"/>
</dbReference>
<dbReference type="PANTHER" id="PTHR11008:SF15">
    <property type="entry name" value="CIRCADIAN CLOCK-CONTROLLED PROTEIN"/>
    <property type="match status" value="1"/>
</dbReference>
<dbReference type="InParanoid" id="A0A067R741"/>
<feature type="non-terminal residue" evidence="1">
    <location>
        <position position="1"/>
    </location>
</feature>
<dbReference type="OMA" id="RIVYAQY"/>
<protein>
    <recommendedName>
        <fullName evidence="3">Circadian clock-controlled protein</fullName>
    </recommendedName>
</protein>
<dbReference type="AlphaFoldDB" id="A0A067R741"/>
<evidence type="ECO:0008006" key="3">
    <source>
        <dbReference type="Google" id="ProtNLM"/>
    </source>
</evidence>
<organism evidence="1 2">
    <name type="scientific">Zootermopsis nevadensis</name>
    <name type="common">Dampwood termite</name>
    <dbReference type="NCBI Taxonomy" id="136037"/>
    <lineage>
        <taxon>Eukaryota</taxon>
        <taxon>Metazoa</taxon>
        <taxon>Ecdysozoa</taxon>
        <taxon>Arthropoda</taxon>
        <taxon>Hexapoda</taxon>
        <taxon>Insecta</taxon>
        <taxon>Pterygota</taxon>
        <taxon>Neoptera</taxon>
        <taxon>Polyneoptera</taxon>
        <taxon>Dictyoptera</taxon>
        <taxon>Blattodea</taxon>
        <taxon>Blattoidea</taxon>
        <taxon>Termitoidae</taxon>
        <taxon>Termopsidae</taxon>
        <taxon>Zootermopsis</taxon>
    </lineage>
</organism>
<name>A0A067R741_ZOONE</name>
<dbReference type="STRING" id="136037.A0A067R741"/>
<dbReference type="Gene3D" id="3.15.10.30">
    <property type="entry name" value="Haemolymph juvenile hormone binding protein"/>
    <property type="match status" value="1"/>
</dbReference>
<dbReference type="InterPro" id="IPR038606">
    <property type="entry name" value="To_sf"/>
</dbReference>
<dbReference type="Pfam" id="PF06585">
    <property type="entry name" value="JHBP"/>
    <property type="match status" value="1"/>
</dbReference>
<gene>
    <name evidence="1" type="ORF">L798_11856</name>
</gene>
<dbReference type="eggNOG" id="ENOG502RZB3">
    <property type="taxonomic scope" value="Eukaryota"/>
</dbReference>
<accession>A0A067R741</accession>
<keyword evidence="2" id="KW-1185">Reference proteome</keyword>